<dbReference type="InterPro" id="IPR036047">
    <property type="entry name" value="F-box-like_dom_sf"/>
</dbReference>
<gene>
    <name evidence="2" type="primary">LOC103329155</name>
</gene>
<name>A0ABM1LP88_PRUMU</name>
<reference evidence="1" key="1">
    <citation type="journal article" date="2012" name="Nat. Commun.">
        <title>The genome of Prunus mume.</title>
        <authorList>
            <person name="Zhang Q."/>
            <person name="Chen W."/>
            <person name="Sun L."/>
            <person name="Zhao F."/>
            <person name="Huang B."/>
            <person name="Yang W."/>
            <person name="Tao Y."/>
            <person name="Wang J."/>
            <person name="Yuan Z."/>
            <person name="Fan G."/>
            <person name="Xing Z."/>
            <person name="Han C."/>
            <person name="Pan H."/>
            <person name="Zhong X."/>
            <person name="Shi W."/>
            <person name="Liang X."/>
            <person name="Du D."/>
            <person name="Sun F."/>
            <person name="Xu Z."/>
            <person name="Hao R."/>
            <person name="Lv T."/>
            <person name="Lv Y."/>
            <person name="Zheng Z."/>
            <person name="Sun M."/>
            <person name="Luo L."/>
            <person name="Cai M."/>
            <person name="Gao Y."/>
            <person name="Wang J."/>
            <person name="Yin Y."/>
            <person name="Xu X."/>
            <person name="Cheng T."/>
            <person name="Wang J."/>
        </authorList>
    </citation>
    <scope>NUCLEOTIDE SEQUENCE [LARGE SCALE GENOMIC DNA]</scope>
</reference>
<dbReference type="Proteomes" id="UP000694861">
    <property type="component" value="Linkage group LG4"/>
</dbReference>
<dbReference type="RefSeq" id="XP_016649215.1">
    <property type="nucleotide sequence ID" value="XM_016793729.1"/>
</dbReference>
<proteinExistence type="predicted"/>
<keyword evidence="1" id="KW-1185">Reference proteome</keyword>
<protein>
    <submittedName>
        <fullName evidence="2">F-box/LRR-repeat protein At4g14103-like</fullName>
    </submittedName>
</protein>
<dbReference type="GeneID" id="103329155"/>
<sequence length="147" mass="17331">MEDASNLTDRISELPHDILGGTISSLLPLKEAAATSILSKRWRYERCFTTNLYFDSDDTLNDFRALKREFKNQKSCRYVNWVEHVMYLIENVVALEKLVIDPVRRWCRHPTGYNRKIKDIKEEEEARDHAMHQLKQMVPSTVQFVCL</sequence>
<dbReference type="SUPFAM" id="SSF81383">
    <property type="entry name" value="F-box domain"/>
    <property type="match status" value="1"/>
</dbReference>
<dbReference type="PANTHER" id="PTHR31639:SF231">
    <property type="entry name" value="F-BOX DOMAIN-CONTAINING PROTEIN"/>
    <property type="match status" value="1"/>
</dbReference>
<evidence type="ECO:0000313" key="2">
    <source>
        <dbReference type="RefSeq" id="XP_016649215.1"/>
    </source>
</evidence>
<organism evidence="1 2">
    <name type="scientific">Prunus mume</name>
    <name type="common">Japanese apricot</name>
    <name type="synonym">Armeniaca mume</name>
    <dbReference type="NCBI Taxonomy" id="102107"/>
    <lineage>
        <taxon>Eukaryota</taxon>
        <taxon>Viridiplantae</taxon>
        <taxon>Streptophyta</taxon>
        <taxon>Embryophyta</taxon>
        <taxon>Tracheophyta</taxon>
        <taxon>Spermatophyta</taxon>
        <taxon>Magnoliopsida</taxon>
        <taxon>eudicotyledons</taxon>
        <taxon>Gunneridae</taxon>
        <taxon>Pentapetalae</taxon>
        <taxon>rosids</taxon>
        <taxon>fabids</taxon>
        <taxon>Rosales</taxon>
        <taxon>Rosaceae</taxon>
        <taxon>Amygdaloideae</taxon>
        <taxon>Amygdaleae</taxon>
        <taxon>Prunus</taxon>
    </lineage>
</organism>
<evidence type="ECO:0000313" key="1">
    <source>
        <dbReference type="Proteomes" id="UP000694861"/>
    </source>
</evidence>
<dbReference type="PANTHER" id="PTHR31639">
    <property type="entry name" value="F-BOX PROTEIN-LIKE"/>
    <property type="match status" value="1"/>
</dbReference>
<reference evidence="2" key="2">
    <citation type="submission" date="2025-08" db="UniProtKB">
        <authorList>
            <consortium name="RefSeq"/>
        </authorList>
    </citation>
    <scope>IDENTIFICATION</scope>
</reference>
<accession>A0ABM1LP88</accession>